<dbReference type="Pfam" id="PF02578">
    <property type="entry name" value="Cu-oxidase_4"/>
    <property type="match status" value="1"/>
</dbReference>
<comment type="catalytic activity">
    <reaction evidence="10">
        <text>adenosine + phosphate = alpha-D-ribose 1-phosphate + adenine</text>
        <dbReference type="Rhea" id="RHEA:27642"/>
        <dbReference type="ChEBI" id="CHEBI:16335"/>
        <dbReference type="ChEBI" id="CHEBI:16708"/>
        <dbReference type="ChEBI" id="CHEBI:43474"/>
        <dbReference type="ChEBI" id="CHEBI:57720"/>
        <dbReference type="EC" id="2.4.2.1"/>
    </reaction>
    <physiologicalReaction direction="left-to-right" evidence="10">
        <dbReference type="Rhea" id="RHEA:27643"/>
    </physiologicalReaction>
</comment>
<comment type="catalytic activity">
    <reaction evidence="1">
        <text>inosine + phosphate = alpha-D-ribose 1-phosphate + hypoxanthine</text>
        <dbReference type="Rhea" id="RHEA:27646"/>
        <dbReference type="ChEBI" id="CHEBI:17368"/>
        <dbReference type="ChEBI" id="CHEBI:17596"/>
        <dbReference type="ChEBI" id="CHEBI:43474"/>
        <dbReference type="ChEBI" id="CHEBI:57720"/>
        <dbReference type="EC" id="2.4.2.1"/>
    </reaction>
    <physiologicalReaction direction="left-to-right" evidence="1">
        <dbReference type="Rhea" id="RHEA:27647"/>
    </physiologicalReaction>
</comment>
<name>A0A4R5Y2P8_KOCRO</name>
<evidence type="ECO:0000256" key="9">
    <source>
        <dbReference type="ARBA" id="ARBA00047989"/>
    </source>
</evidence>
<gene>
    <name evidence="12" type="ORF">E2R59_17690</name>
</gene>
<reference evidence="12 13" key="1">
    <citation type="submission" date="2019-03" db="EMBL/GenBank/DDBJ databases">
        <title>Genome Sequencing and Assembly of Various Microbes Isolated from Partially Reclaimed Soil and Acid Mine Drainage (AMD) Site.</title>
        <authorList>
            <person name="Steinbock B."/>
            <person name="Bechtold R."/>
            <person name="Sevigny J.L."/>
            <person name="Thomas D."/>
            <person name="Cuthill L.R."/>
            <person name="Aveiro Johannsen E.J."/>
            <person name="Thomas K."/>
            <person name="Ghosh A."/>
        </authorList>
    </citation>
    <scope>NUCLEOTIDE SEQUENCE [LARGE SCALE GENOMIC DNA]</scope>
    <source>
        <strain evidence="12 13">S-A3</strain>
    </source>
</reference>
<dbReference type="Proteomes" id="UP000295163">
    <property type="component" value="Unassembled WGS sequence"/>
</dbReference>
<dbReference type="GO" id="GO:0016787">
    <property type="term" value="F:hydrolase activity"/>
    <property type="evidence" value="ECO:0007669"/>
    <property type="project" value="UniProtKB-KW"/>
</dbReference>
<evidence type="ECO:0000256" key="11">
    <source>
        <dbReference type="ARBA" id="ARBA00049893"/>
    </source>
</evidence>
<keyword evidence="8" id="KW-0186">Copper</keyword>
<keyword evidence="4" id="KW-0808">Transferase</keyword>
<keyword evidence="6" id="KW-0378">Hydrolase</keyword>
<evidence type="ECO:0000256" key="3">
    <source>
        <dbReference type="ARBA" id="ARBA00007353"/>
    </source>
</evidence>
<dbReference type="CDD" id="cd16833">
    <property type="entry name" value="YfiH"/>
    <property type="match status" value="1"/>
</dbReference>
<comment type="similarity">
    <text evidence="3">Belongs to the purine nucleoside phosphorylase YfiH/LACC1 family.</text>
</comment>
<comment type="caution">
    <text evidence="12">The sequence shown here is derived from an EMBL/GenBank/DDBJ whole genome shotgun (WGS) entry which is preliminary data.</text>
</comment>
<evidence type="ECO:0000256" key="4">
    <source>
        <dbReference type="ARBA" id="ARBA00022679"/>
    </source>
</evidence>
<dbReference type="GO" id="GO:0017061">
    <property type="term" value="F:S-methyl-5-thioadenosine phosphorylase activity"/>
    <property type="evidence" value="ECO:0007669"/>
    <property type="project" value="UniProtKB-EC"/>
</dbReference>
<evidence type="ECO:0000256" key="6">
    <source>
        <dbReference type="ARBA" id="ARBA00022801"/>
    </source>
</evidence>
<accession>A0A4R5Y2P8</accession>
<comment type="catalytic activity">
    <reaction evidence="11">
        <text>S-methyl-5'-thioadenosine + phosphate = 5-(methylsulfanyl)-alpha-D-ribose 1-phosphate + adenine</text>
        <dbReference type="Rhea" id="RHEA:11852"/>
        <dbReference type="ChEBI" id="CHEBI:16708"/>
        <dbReference type="ChEBI" id="CHEBI:17509"/>
        <dbReference type="ChEBI" id="CHEBI:43474"/>
        <dbReference type="ChEBI" id="CHEBI:58533"/>
        <dbReference type="EC" id="2.4.2.28"/>
    </reaction>
    <physiologicalReaction direction="left-to-right" evidence="11">
        <dbReference type="Rhea" id="RHEA:11853"/>
    </physiologicalReaction>
</comment>
<protein>
    <submittedName>
        <fullName evidence="12">Laccase domain-containing protein</fullName>
    </submittedName>
</protein>
<dbReference type="PANTHER" id="PTHR30616">
    <property type="entry name" value="UNCHARACTERIZED PROTEIN YFIH"/>
    <property type="match status" value="1"/>
</dbReference>
<dbReference type="GO" id="GO:0005507">
    <property type="term" value="F:copper ion binding"/>
    <property type="evidence" value="ECO:0007669"/>
    <property type="project" value="TreeGrafter"/>
</dbReference>
<dbReference type="InterPro" id="IPR011324">
    <property type="entry name" value="Cytotoxic_necrot_fac-like_cat"/>
</dbReference>
<dbReference type="AlphaFoldDB" id="A0A4R5Y2P8"/>
<sequence length="243" mass="24971">MLWWQDDVGQGVRVAFTDRGAGNLALHTGDDPDAVRARRAALERSIGVPGGSLVFLDQVHGTDVADADRHDRPAVPTADAAVTATGVPLAVMVADCVPVVLVGEGPRGPLTGVAHAGRRGLLEGVLERAVEQLRARGASGLSAWLGPSICGSCYEVPAAMRAESAERIPAVAATTSWGTPALDLRAGARERLSALGVGVVEPSGAGSSCTLENERLSSHRRDPGSGRIVGLVWRSGPRGEGAA</sequence>
<keyword evidence="7" id="KW-0862">Zinc</keyword>
<dbReference type="GeneID" id="64349255"/>
<evidence type="ECO:0000313" key="13">
    <source>
        <dbReference type="Proteomes" id="UP000295163"/>
    </source>
</evidence>
<dbReference type="InterPro" id="IPR003730">
    <property type="entry name" value="Cu_polyphenol_OxRdtase"/>
</dbReference>
<evidence type="ECO:0000256" key="10">
    <source>
        <dbReference type="ARBA" id="ARBA00048968"/>
    </source>
</evidence>
<dbReference type="Gene3D" id="3.60.140.10">
    <property type="entry name" value="CNF1/YfiH-like putative cysteine hydrolases"/>
    <property type="match status" value="1"/>
</dbReference>
<proteinExistence type="inferred from homology"/>
<evidence type="ECO:0000313" key="12">
    <source>
        <dbReference type="EMBL" id="TDL37787.1"/>
    </source>
</evidence>
<evidence type="ECO:0000256" key="5">
    <source>
        <dbReference type="ARBA" id="ARBA00022723"/>
    </source>
</evidence>
<organism evidence="12 13">
    <name type="scientific">Kocuria rosea</name>
    <name type="common">Deinococcus erythromyxa</name>
    <name type="synonym">Micrococcus rubens</name>
    <dbReference type="NCBI Taxonomy" id="1275"/>
    <lineage>
        <taxon>Bacteria</taxon>
        <taxon>Bacillati</taxon>
        <taxon>Actinomycetota</taxon>
        <taxon>Actinomycetes</taxon>
        <taxon>Micrococcales</taxon>
        <taxon>Micrococcaceae</taxon>
        <taxon>Kocuria</taxon>
    </lineage>
</organism>
<comment type="catalytic activity">
    <reaction evidence="9">
        <text>adenosine + H2O + H(+) = inosine + NH4(+)</text>
        <dbReference type="Rhea" id="RHEA:24408"/>
        <dbReference type="ChEBI" id="CHEBI:15377"/>
        <dbReference type="ChEBI" id="CHEBI:15378"/>
        <dbReference type="ChEBI" id="CHEBI:16335"/>
        <dbReference type="ChEBI" id="CHEBI:17596"/>
        <dbReference type="ChEBI" id="CHEBI:28938"/>
        <dbReference type="EC" id="3.5.4.4"/>
    </reaction>
    <physiologicalReaction direction="left-to-right" evidence="9">
        <dbReference type="Rhea" id="RHEA:24409"/>
    </physiologicalReaction>
</comment>
<evidence type="ECO:0000256" key="8">
    <source>
        <dbReference type="ARBA" id="ARBA00023008"/>
    </source>
</evidence>
<keyword evidence="5" id="KW-0479">Metal-binding</keyword>
<dbReference type="RefSeq" id="WP_133411685.1">
    <property type="nucleotide sequence ID" value="NZ_SMZT01000012.1"/>
</dbReference>
<dbReference type="SUPFAM" id="SSF64438">
    <property type="entry name" value="CNF1/YfiH-like putative cysteine hydrolases"/>
    <property type="match status" value="1"/>
</dbReference>
<dbReference type="PANTHER" id="PTHR30616:SF2">
    <property type="entry name" value="PURINE NUCLEOSIDE PHOSPHORYLASE LACC1"/>
    <property type="match status" value="1"/>
</dbReference>
<dbReference type="InterPro" id="IPR038371">
    <property type="entry name" value="Cu_polyphenol_OxRdtase_sf"/>
</dbReference>
<evidence type="ECO:0000256" key="2">
    <source>
        <dbReference type="ARBA" id="ARBA00003215"/>
    </source>
</evidence>
<dbReference type="EMBL" id="SMZT01000012">
    <property type="protein sequence ID" value="TDL37787.1"/>
    <property type="molecule type" value="Genomic_DNA"/>
</dbReference>
<comment type="function">
    <text evidence="2">Purine nucleoside enzyme that catalyzes the phosphorolysis of adenosine and inosine nucleosides, yielding D-ribose 1-phosphate and the respective free bases, adenine and hypoxanthine. Also catalyzes the phosphorolysis of S-methyl-5'-thioadenosine into adenine and S-methyl-5-thio-alpha-D-ribose 1-phosphate. Also has adenosine deaminase activity.</text>
</comment>
<evidence type="ECO:0000256" key="7">
    <source>
        <dbReference type="ARBA" id="ARBA00022833"/>
    </source>
</evidence>
<evidence type="ECO:0000256" key="1">
    <source>
        <dbReference type="ARBA" id="ARBA00000553"/>
    </source>
</evidence>